<protein>
    <submittedName>
        <fullName evidence="1">Uncharacterized protein</fullName>
    </submittedName>
</protein>
<sequence length="167" mass="18282">MRAHPHPELLNYSNHFDGFTPSPSRMHIPPIHDCEAMLNNIFREWGGYEVFMRSYGLKLYENDTEKGLVIIVYKVKKHTGSESYDGDDSDDGGKTDPHDESDAVDEDFGTSEDEVDAVDAGVDTLSDDEVDGVDVGLDALRDGDIGSVGGGLDDEVEAEPGPFDDID</sequence>
<organism evidence="1 2">
    <name type="scientific">Pluteus cervinus</name>
    <dbReference type="NCBI Taxonomy" id="181527"/>
    <lineage>
        <taxon>Eukaryota</taxon>
        <taxon>Fungi</taxon>
        <taxon>Dikarya</taxon>
        <taxon>Basidiomycota</taxon>
        <taxon>Agaricomycotina</taxon>
        <taxon>Agaricomycetes</taxon>
        <taxon>Agaricomycetidae</taxon>
        <taxon>Agaricales</taxon>
        <taxon>Pluteineae</taxon>
        <taxon>Pluteaceae</taxon>
        <taxon>Pluteus</taxon>
    </lineage>
</organism>
<gene>
    <name evidence="1" type="ORF">BDN72DRAFT_858096</name>
</gene>
<proteinExistence type="predicted"/>
<evidence type="ECO:0000313" key="1">
    <source>
        <dbReference type="EMBL" id="TFK68871.1"/>
    </source>
</evidence>
<name>A0ACD3AT21_9AGAR</name>
<dbReference type="Proteomes" id="UP000308600">
    <property type="component" value="Unassembled WGS sequence"/>
</dbReference>
<reference evidence="1 2" key="1">
    <citation type="journal article" date="2019" name="Nat. Ecol. Evol.">
        <title>Megaphylogeny resolves global patterns of mushroom evolution.</title>
        <authorList>
            <person name="Varga T."/>
            <person name="Krizsan K."/>
            <person name="Foldi C."/>
            <person name="Dima B."/>
            <person name="Sanchez-Garcia M."/>
            <person name="Sanchez-Ramirez S."/>
            <person name="Szollosi G.J."/>
            <person name="Szarkandi J.G."/>
            <person name="Papp V."/>
            <person name="Albert L."/>
            <person name="Andreopoulos W."/>
            <person name="Angelini C."/>
            <person name="Antonin V."/>
            <person name="Barry K.W."/>
            <person name="Bougher N.L."/>
            <person name="Buchanan P."/>
            <person name="Buyck B."/>
            <person name="Bense V."/>
            <person name="Catcheside P."/>
            <person name="Chovatia M."/>
            <person name="Cooper J."/>
            <person name="Damon W."/>
            <person name="Desjardin D."/>
            <person name="Finy P."/>
            <person name="Geml J."/>
            <person name="Haridas S."/>
            <person name="Hughes K."/>
            <person name="Justo A."/>
            <person name="Karasinski D."/>
            <person name="Kautmanova I."/>
            <person name="Kiss B."/>
            <person name="Kocsube S."/>
            <person name="Kotiranta H."/>
            <person name="LaButti K.M."/>
            <person name="Lechner B.E."/>
            <person name="Liimatainen K."/>
            <person name="Lipzen A."/>
            <person name="Lukacs Z."/>
            <person name="Mihaltcheva S."/>
            <person name="Morgado L.N."/>
            <person name="Niskanen T."/>
            <person name="Noordeloos M.E."/>
            <person name="Ohm R.A."/>
            <person name="Ortiz-Santana B."/>
            <person name="Ovrebo C."/>
            <person name="Racz N."/>
            <person name="Riley R."/>
            <person name="Savchenko A."/>
            <person name="Shiryaev A."/>
            <person name="Soop K."/>
            <person name="Spirin V."/>
            <person name="Szebenyi C."/>
            <person name="Tomsovsky M."/>
            <person name="Tulloss R.E."/>
            <person name="Uehling J."/>
            <person name="Grigoriev I.V."/>
            <person name="Vagvolgyi C."/>
            <person name="Papp T."/>
            <person name="Martin F.M."/>
            <person name="Miettinen O."/>
            <person name="Hibbett D.S."/>
            <person name="Nagy L.G."/>
        </authorList>
    </citation>
    <scope>NUCLEOTIDE SEQUENCE [LARGE SCALE GENOMIC DNA]</scope>
    <source>
        <strain evidence="1 2">NL-1719</strain>
    </source>
</reference>
<accession>A0ACD3AT21</accession>
<keyword evidence="2" id="KW-1185">Reference proteome</keyword>
<evidence type="ECO:0000313" key="2">
    <source>
        <dbReference type="Proteomes" id="UP000308600"/>
    </source>
</evidence>
<dbReference type="EMBL" id="ML208342">
    <property type="protein sequence ID" value="TFK68871.1"/>
    <property type="molecule type" value="Genomic_DNA"/>
</dbReference>